<organism evidence="5 6">
    <name type="scientific">Acetivibrio ethanolgignens</name>
    <dbReference type="NCBI Taxonomy" id="290052"/>
    <lineage>
        <taxon>Bacteria</taxon>
        <taxon>Bacillati</taxon>
        <taxon>Bacillota</taxon>
        <taxon>Clostridia</taxon>
        <taxon>Eubacteriales</taxon>
        <taxon>Oscillospiraceae</taxon>
        <taxon>Acetivibrio</taxon>
    </lineage>
</organism>
<dbReference type="RefSeq" id="WP_058353699.1">
    <property type="nucleotide sequence ID" value="NZ_CABMMD010000186.1"/>
</dbReference>
<dbReference type="OrthoDB" id="9809878at2"/>
<dbReference type="Gene3D" id="2.40.50.140">
    <property type="entry name" value="Nucleic acid-binding proteins"/>
    <property type="match status" value="1"/>
</dbReference>
<dbReference type="Pfam" id="PF00436">
    <property type="entry name" value="SSB"/>
    <property type="match status" value="1"/>
</dbReference>
<comment type="caution">
    <text evidence="2">Lacks conserved residue(s) required for the propagation of feature annotation.</text>
</comment>
<dbReference type="AlphaFoldDB" id="A0A0V8QC95"/>
<dbReference type="PANTHER" id="PTHR10302:SF27">
    <property type="entry name" value="SINGLE-STRANDED DNA-BINDING PROTEIN"/>
    <property type="match status" value="1"/>
</dbReference>
<dbReference type="InterPro" id="IPR000424">
    <property type="entry name" value="Primosome_PriB/ssb"/>
</dbReference>
<dbReference type="InterPro" id="IPR011344">
    <property type="entry name" value="ssDNA-bd"/>
</dbReference>
<keyword evidence="6" id="KW-1185">Reference proteome</keyword>
<dbReference type="HAMAP" id="MF_00984">
    <property type="entry name" value="SSB"/>
    <property type="match status" value="1"/>
</dbReference>
<dbReference type="PIRSF" id="PIRSF002070">
    <property type="entry name" value="SSB"/>
    <property type="match status" value="1"/>
</dbReference>
<evidence type="ECO:0000256" key="4">
    <source>
        <dbReference type="SAM" id="MobiDB-lite"/>
    </source>
</evidence>
<feature type="compositionally biased region" description="Low complexity" evidence="4">
    <location>
        <begin position="111"/>
        <end position="124"/>
    </location>
</feature>
<dbReference type="STRING" id="290052.ASU35_03480"/>
<dbReference type="GO" id="GO:0006260">
    <property type="term" value="P:DNA replication"/>
    <property type="evidence" value="ECO:0007669"/>
    <property type="project" value="InterPro"/>
</dbReference>
<dbReference type="NCBIfam" id="TIGR00621">
    <property type="entry name" value="ssb"/>
    <property type="match status" value="1"/>
</dbReference>
<dbReference type="SUPFAM" id="SSF50249">
    <property type="entry name" value="Nucleic acid-binding proteins"/>
    <property type="match status" value="1"/>
</dbReference>
<accession>A0A0V8QC95</accession>
<dbReference type="EMBL" id="LNAM01000186">
    <property type="protein sequence ID" value="KSV58106.1"/>
    <property type="molecule type" value="Genomic_DNA"/>
</dbReference>
<dbReference type="PANTHER" id="PTHR10302">
    <property type="entry name" value="SINGLE-STRANDED DNA-BINDING PROTEIN"/>
    <property type="match status" value="1"/>
</dbReference>
<feature type="region of interest" description="Disordered" evidence="4">
    <location>
        <begin position="111"/>
        <end position="148"/>
    </location>
</feature>
<evidence type="ECO:0000313" key="6">
    <source>
        <dbReference type="Proteomes" id="UP000054874"/>
    </source>
</evidence>
<evidence type="ECO:0000256" key="1">
    <source>
        <dbReference type="ARBA" id="ARBA00023125"/>
    </source>
</evidence>
<dbReference type="CDD" id="cd04496">
    <property type="entry name" value="SSB_OBF"/>
    <property type="match status" value="1"/>
</dbReference>
<name>A0A0V8QC95_9FIRM</name>
<comment type="subunit">
    <text evidence="2">Homotetramer.</text>
</comment>
<sequence>MNKLILMGRLTRDPEIRYSQGENSLAIARFSLAVDRRFKRAGEAEADFFNCTAFGRQAEFVERYLKQGTRILLTGRVQNDNYTNKEGQKVYSVQVIAEEIEFAESKSASAANQAAGGFQPAAQPEPSQAVGDGFMNIPDGIDEELPFN</sequence>
<keyword evidence="1 2" id="KW-0238">DNA-binding</keyword>
<dbReference type="GO" id="GO:0003697">
    <property type="term" value="F:single-stranded DNA binding"/>
    <property type="evidence" value="ECO:0007669"/>
    <property type="project" value="UniProtKB-UniRule"/>
</dbReference>
<protein>
    <recommendedName>
        <fullName evidence="2 3">Single-stranded DNA-binding protein</fullName>
        <shortName evidence="2">SSB</shortName>
    </recommendedName>
</protein>
<dbReference type="PROSITE" id="PS50935">
    <property type="entry name" value="SSB"/>
    <property type="match status" value="1"/>
</dbReference>
<evidence type="ECO:0000313" key="5">
    <source>
        <dbReference type="EMBL" id="KSV58106.1"/>
    </source>
</evidence>
<dbReference type="Proteomes" id="UP000054874">
    <property type="component" value="Unassembled WGS sequence"/>
</dbReference>
<proteinExistence type="inferred from homology"/>
<evidence type="ECO:0000256" key="2">
    <source>
        <dbReference type="HAMAP-Rule" id="MF_00984"/>
    </source>
</evidence>
<gene>
    <name evidence="5" type="ORF">ASU35_03480</name>
</gene>
<dbReference type="InterPro" id="IPR012340">
    <property type="entry name" value="NA-bd_OB-fold"/>
</dbReference>
<evidence type="ECO:0000256" key="3">
    <source>
        <dbReference type="PIRNR" id="PIRNR002070"/>
    </source>
</evidence>
<comment type="caution">
    <text evidence="5">The sequence shown here is derived from an EMBL/GenBank/DDBJ whole genome shotgun (WGS) entry which is preliminary data.</text>
</comment>
<reference evidence="5 6" key="1">
    <citation type="submission" date="2015-11" db="EMBL/GenBank/DDBJ databases">
        <title>Butyribacter intestini gen. nov., sp. nov., a butyric acid-producing bacterium of the family Lachnospiraceae isolated from the human faeces.</title>
        <authorList>
            <person name="Zou Y."/>
            <person name="Xue W."/>
            <person name="Luo G."/>
            <person name="Lv M."/>
        </authorList>
    </citation>
    <scope>NUCLEOTIDE SEQUENCE [LARGE SCALE GENOMIC DNA]</scope>
    <source>
        <strain evidence="5 6">ACET-33324</strain>
    </source>
</reference>
<dbReference type="GO" id="GO:0009295">
    <property type="term" value="C:nucleoid"/>
    <property type="evidence" value="ECO:0007669"/>
    <property type="project" value="TreeGrafter"/>
</dbReference>